<dbReference type="PROSITE" id="PS00041">
    <property type="entry name" value="HTH_ARAC_FAMILY_1"/>
    <property type="match status" value="1"/>
</dbReference>
<keyword evidence="2" id="KW-0238">DNA-binding</keyword>
<evidence type="ECO:0000313" key="5">
    <source>
        <dbReference type="EMBL" id="MBP1924537.1"/>
    </source>
</evidence>
<dbReference type="SUPFAM" id="SSF55136">
    <property type="entry name" value="Probable bacterial effector-binding domain"/>
    <property type="match status" value="1"/>
</dbReference>
<proteinExistence type="predicted"/>
<dbReference type="InterPro" id="IPR009057">
    <property type="entry name" value="Homeodomain-like_sf"/>
</dbReference>
<evidence type="ECO:0000256" key="1">
    <source>
        <dbReference type="ARBA" id="ARBA00023015"/>
    </source>
</evidence>
<dbReference type="PANTHER" id="PTHR40055">
    <property type="entry name" value="TRANSCRIPTIONAL REGULATOR YGIV-RELATED"/>
    <property type="match status" value="1"/>
</dbReference>
<organism evidence="5 6">
    <name type="scientific">Sedimentibacter acidaminivorans</name>
    <dbReference type="NCBI Taxonomy" id="913099"/>
    <lineage>
        <taxon>Bacteria</taxon>
        <taxon>Bacillati</taxon>
        <taxon>Bacillota</taxon>
        <taxon>Tissierellia</taxon>
        <taxon>Sedimentibacter</taxon>
    </lineage>
</organism>
<dbReference type="EMBL" id="JAGGKS010000001">
    <property type="protein sequence ID" value="MBP1924537.1"/>
    <property type="molecule type" value="Genomic_DNA"/>
</dbReference>
<dbReference type="RefSeq" id="WP_209510289.1">
    <property type="nucleotide sequence ID" value="NZ_JAGGKS010000001.1"/>
</dbReference>
<dbReference type="PANTHER" id="PTHR40055:SF1">
    <property type="entry name" value="TRANSCRIPTIONAL REGULATOR YGIV-RELATED"/>
    <property type="match status" value="1"/>
</dbReference>
<dbReference type="InterPro" id="IPR010499">
    <property type="entry name" value="AraC_E-bd"/>
</dbReference>
<name>A0ABS4GAH5_9FIRM</name>
<keyword evidence="3" id="KW-0804">Transcription</keyword>
<keyword evidence="6" id="KW-1185">Reference proteome</keyword>
<keyword evidence="1" id="KW-0805">Transcription regulation</keyword>
<dbReference type="PROSITE" id="PS01124">
    <property type="entry name" value="HTH_ARAC_FAMILY_2"/>
    <property type="match status" value="1"/>
</dbReference>
<dbReference type="Gene3D" id="1.10.10.60">
    <property type="entry name" value="Homeodomain-like"/>
    <property type="match status" value="2"/>
</dbReference>
<dbReference type="InterPro" id="IPR029442">
    <property type="entry name" value="GyrI-like"/>
</dbReference>
<dbReference type="InterPro" id="IPR018060">
    <property type="entry name" value="HTH_AraC"/>
</dbReference>
<evidence type="ECO:0000259" key="4">
    <source>
        <dbReference type="PROSITE" id="PS01124"/>
    </source>
</evidence>
<evidence type="ECO:0000256" key="3">
    <source>
        <dbReference type="ARBA" id="ARBA00023163"/>
    </source>
</evidence>
<dbReference type="Proteomes" id="UP001519342">
    <property type="component" value="Unassembled WGS sequence"/>
</dbReference>
<dbReference type="Pfam" id="PF06445">
    <property type="entry name" value="GyrI-like"/>
    <property type="match status" value="1"/>
</dbReference>
<dbReference type="SMART" id="SM00871">
    <property type="entry name" value="AraC_E_bind"/>
    <property type="match status" value="1"/>
</dbReference>
<gene>
    <name evidence="5" type="ORF">J2Z76_000390</name>
</gene>
<evidence type="ECO:0000256" key="2">
    <source>
        <dbReference type="ARBA" id="ARBA00023125"/>
    </source>
</evidence>
<protein>
    <submittedName>
        <fullName evidence="5">AraC family transcriptional regulator</fullName>
    </submittedName>
</protein>
<reference evidence="5 6" key="1">
    <citation type="submission" date="2021-03" db="EMBL/GenBank/DDBJ databases">
        <title>Genomic Encyclopedia of Type Strains, Phase IV (KMG-IV): sequencing the most valuable type-strain genomes for metagenomic binning, comparative biology and taxonomic classification.</title>
        <authorList>
            <person name="Goeker M."/>
        </authorList>
    </citation>
    <scope>NUCLEOTIDE SEQUENCE [LARGE SCALE GENOMIC DNA]</scope>
    <source>
        <strain evidence="5 6">DSM 24004</strain>
    </source>
</reference>
<dbReference type="InterPro" id="IPR018062">
    <property type="entry name" value="HTH_AraC-typ_CS"/>
</dbReference>
<accession>A0ABS4GAH5</accession>
<sequence length="291" mass="33845">MNYIKHLEQAILYIEKNLSQDLDIRIVAKEIGYSYYHFTRIFESVLGESVGNYIRKRRLSKSIEKLLFSDDKIIDIAFECGYESSEAYSRAFKAIYQVSPNVYRQNRIDVLKGNKRISEVDLIDHLDSNICLKPKIIVIDEIKVVGIEGKTNLKEIKIPKLWQDFRMLFNSISDKVLPYRTFGICLAEQVPYGLLLGDEITYLEFVGAEVKTFSNALNHLKQYTISGGRYAVFTYVGSLQNLKKTYEYIWGTWLVISGEELANRPDFELYDDRFLGQNNENSEFDIYIPLK</sequence>
<dbReference type="SMART" id="SM00342">
    <property type="entry name" value="HTH_ARAC"/>
    <property type="match status" value="1"/>
</dbReference>
<dbReference type="Pfam" id="PF12833">
    <property type="entry name" value="HTH_18"/>
    <property type="match status" value="1"/>
</dbReference>
<feature type="domain" description="HTH araC/xylS-type" evidence="4">
    <location>
        <begin position="8"/>
        <end position="106"/>
    </location>
</feature>
<dbReference type="SUPFAM" id="SSF46689">
    <property type="entry name" value="Homeodomain-like"/>
    <property type="match status" value="2"/>
</dbReference>
<evidence type="ECO:0000313" key="6">
    <source>
        <dbReference type="Proteomes" id="UP001519342"/>
    </source>
</evidence>
<dbReference type="Gene3D" id="3.20.80.10">
    <property type="entry name" value="Regulatory factor, effector binding domain"/>
    <property type="match status" value="1"/>
</dbReference>
<dbReference type="InterPro" id="IPR011256">
    <property type="entry name" value="Reg_factor_effector_dom_sf"/>
</dbReference>
<dbReference type="InterPro" id="IPR050908">
    <property type="entry name" value="SmbC-like"/>
</dbReference>
<comment type="caution">
    <text evidence="5">The sequence shown here is derived from an EMBL/GenBank/DDBJ whole genome shotgun (WGS) entry which is preliminary data.</text>
</comment>